<dbReference type="Gene3D" id="3.20.20.150">
    <property type="entry name" value="Divalent-metal-dependent TIM barrel enzymes"/>
    <property type="match status" value="1"/>
</dbReference>
<dbReference type="GO" id="GO:0016853">
    <property type="term" value="F:isomerase activity"/>
    <property type="evidence" value="ECO:0007669"/>
    <property type="project" value="UniProtKB-KW"/>
</dbReference>
<dbReference type="SUPFAM" id="SSF51658">
    <property type="entry name" value="Xylose isomerase-like"/>
    <property type="match status" value="1"/>
</dbReference>
<feature type="domain" description="Xylose isomerase-like TIM barrel" evidence="1">
    <location>
        <begin position="27"/>
        <end position="276"/>
    </location>
</feature>
<dbReference type="OrthoDB" id="9798407at2"/>
<reference evidence="3" key="1">
    <citation type="submission" date="2015-07" db="EMBL/GenBank/DDBJ databases">
        <title>Genome sequencing project for genomic taxonomy and phylogenomics of Bacillus-like bacteria.</title>
        <authorList>
            <person name="Liu B."/>
            <person name="Wang J."/>
            <person name="Zhu Y."/>
            <person name="Liu G."/>
            <person name="Chen Q."/>
            <person name="Chen Z."/>
            <person name="Lan J."/>
            <person name="Che J."/>
            <person name="Ge C."/>
            <person name="Shi H."/>
            <person name="Pan Z."/>
            <person name="Liu X."/>
        </authorList>
    </citation>
    <scope>NUCLEOTIDE SEQUENCE [LARGE SCALE GENOMIC DNA]</scope>
    <source>
        <strain evidence="3">FJAT-27997</strain>
    </source>
</reference>
<dbReference type="PANTHER" id="PTHR12110:SF41">
    <property type="entry name" value="INOSOSE DEHYDRATASE"/>
    <property type="match status" value="1"/>
</dbReference>
<dbReference type="Proteomes" id="UP000037146">
    <property type="component" value="Unassembled WGS sequence"/>
</dbReference>
<evidence type="ECO:0000259" key="1">
    <source>
        <dbReference type="Pfam" id="PF01261"/>
    </source>
</evidence>
<gene>
    <name evidence="2" type="ORF">AC625_11305</name>
</gene>
<dbReference type="AlphaFoldDB" id="A0A0K9GTM1"/>
<evidence type="ECO:0000313" key="3">
    <source>
        <dbReference type="Proteomes" id="UP000037146"/>
    </source>
</evidence>
<dbReference type="PANTHER" id="PTHR12110">
    <property type="entry name" value="HYDROXYPYRUVATE ISOMERASE"/>
    <property type="match status" value="1"/>
</dbReference>
<comment type="caution">
    <text evidence="2">The sequence shown here is derived from an EMBL/GenBank/DDBJ whole genome shotgun (WGS) entry which is preliminary data.</text>
</comment>
<dbReference type="InterPro" id="IPR013022">
    <property type="entry name" value="Xyl_isomerase-like_TIM-brl"/>
</dbReference>
<organism evidence="2 3">
    <name type="scientific">Peribacillus loiseleuriae</name>
    <dbReference type="NCBI Taxonomy" id="1679170"/>
    <lineage>
        <taxon>Bacteria</taxon>
        <taxon>Bacillati</taxon>
        <taxon>Bacillota</taxon>
        <taxon>Bacilli</taxon>
        <taxon>Bacillales</taxon>
        <taxon>Bacillaceae</taxon>
        <taxon>Peribacillus</taxon>
    </lineage>
</organism>
<dbReference type="RefSeq" id="WP_049681375.1">
    <property type="nucleotide sequence ID" value="NZ_LFZW01000001.1"/>
</dbReference>
<sequence length="283" mass="32188">MNKGKFAVQMMTIKSKVPELGVYETMRKITELGYQAVEVSQIPMTAETVAELKRAALDFDIKIAALSATIDPNPGSSSDNLTDHFQKIVDDCKTLDCNYLRNGMLPIDILEDKEKIMNFIDKAETMAKRLDEYGIHFYYHNHHIEFQKYDGEFLLDLIKNNTKNLGFEIDVHWAAKAGVNPVELLKQYAGRIGLLHLKDYRIGKVDLEGVNDPVTHKQRLHNIIEFAELGQGNLDMKAIIEAGLQYGSEYFIIEQDNTYGRDPLESLEISAGHLRELGYAAWF</sequence>
<dbReference type="PATRIC" id="fig|1679170.3.peg.2546"/>
<keyword evidence="2" id="KW-0413">Isomerase</keyword>
<dbReference type="STRING" id="1679170.AC625_11305"/>
<dbReference type="InterPro" id="IPR050312">
    <property type="entry name" value="IolE/XylAMocC-like"/>
</dbReference>
<name>A0A0K9GTM1_9BACI</name>
<accession>A0A0K9GTM1</accession>
<protein>
    <submittedName>
        <fullName evidence="2">Sugar phosphate isomerase</fullName>
    </submittedName>
</protein>
<dbReference type="Pfam" id="PF01261">
    <property type="entry name" value="AP_endonuc_2"/>
    <property type="match status" value="1"/>
</dbReference>
<keyword evidence="3" id="KW-1185">Reference proteome</keyword>
<proteinExistence type="predicted"/>
<dbReference type="EMBL" id="LFZW01000001">
    <property type="protein sequence ID" value="KMY50024.1"/>
    <property type="molecule type" value="Genomic_DNA"/>
</dbReference>
<dbReference type="InterPro" id="IPR036237">
    <property type="entry name" value="Xyl_isomerase-like_sf"/>
</dbReference>
<evidence type="ECO:0000313" key="2">
    <source>
        <dbReference type="EMBL" id="KMY50024.1"/>
    </source>
</evidence>